<sequence>MSKRILWLRLPRALPERSASHDDLRLTNKGSSTVIAYSNDC</sequence>
<dbReference type="EMBL" id="JAFBEC010000001">
    <property type="protein sequence ID" value="MBM7631392.1"/>
    <property type="molecule type" value="Genomic_DNA"/>
</dbReference>
<proteinExistence type="predicted"/>
<evidence type="ECO:0000313" key="2">
    <source>
        <dbReference type="Proteomes" id="UP000741863"/>
    </source>
</evidence>
<accession>A0ABS2P7V1</accession>
<evidence type="ECO:0000313" key="1">
    <source>
        <dbReference type="EMBL" id="MBM7631392.1"/>
    </source>
</evidence>
<comment type="caution">
    <text evidence="1">The sequence shown here is derived from an EMBL/GenBank/DDBJ whole genome shotgun (WGS) entry which is preliminary data.</text>
</comment>
<name>A0ABS2P7V1_9BACL</name>
<reference evidence="1 2" key="1">
    <citation type="submission" date="2021-01" db="EMBL/GenBank/DDBJ databases">
        <title>Genomic Encyclopedia of Type Strains, Phase IV (KMG-IV): sequencing the most valuable type-strain genomes for metagenomic binning, comparative biology and taxonomic classification.</title>
        <authorList>
            <person name="Goeker M."/>
        </authorList>
    </citation>
    <scope>NUCLEOTIDE SEQUENCE [LARGE SCALE GENOMIC DNA]</scope>
    <source>
        <strain evidence="1 2">DSM 25540</strain>
    </source>
</reference>
<gene>
    <name evidence="1" type="ORF">JOD17_000483</name>
</gene>
<dbReference type="Proteomes" id="UP000741863">
    <property type="component" value="Unassembled WGS sequence"/>
</dbReference>
<organism evidence="1 2">
    <name type="scientific">Geomicrobium sediminis</name>
    <dbReference type="NCBI Taxonomy" id="1347788"/>
    <lineage>
        <taxon>Bacteria</taxon>
        <taxon>Bacillati</taxon>
        <taxon>Bacillota</taxon>
        <taxon>Bacilli</taxon>
        <taxon>Bacillales</taxon>
        <taxon>Geomicrobium</taxon>
    </lineage>
</organism>
<keyword evidence="2" id="KW-1185">Reference proteome</keyword>
<protein>
    <submittedName>
        <fullName evidence="1">Uncharacterized protein</fullName>
    </submittedName>
</protein>
<dbReference type="RefSeq" id="WP_275581619.1">
    <property type="nucleotide sequence ID" value="NZ_JAFBEC010000001.1"/>
</dbReference>